<dbReference type="GO" id="GO:0005634">
    <property type="term" value="C:nucleus"/>
    <property type="evidence" value="ECO:0007669"/>
    <property type="project" value="InterPro"/>
</dbReference>
<dbReference type="PANTHER" id="PTHR13413">
    <property type="entry name" value="YLP MOTIF CONTAINING PROTEIN NUCLEAR PROTEIN ZAP"/>
    <property type="match status" value="1"/>
</dbReference>
<dbReference type="GO" id="GO:0032204">
    <property type="term" value="P:regulation of telomere maintenance"/>
    <property type="evidence" value="ECO:0007669"/>
    <property type="project" value="TreeGrafter"/>
</dbReference>
<proteinExistence type="predicted"/>
<comment type="caution">
    <text evidence="2">The sequence shown here is derived from an EMBL/GenBank/DDBJ whole genome shotgun (WGS) entry which is preliminary data.</text>
</comment>
<dbReference type="Proteomes" id="UP000266841">
    <property type="component" value="Unassembled WGS sequence"/>
</dbReference>
<feature type="region of interest" description="Disordered" evidence="1">
    <location>
        <begin position="1100"/>
        <end position="1177"/>
    </location>
</feature>
<organism evidence="2 3">
    <name type="scientific">Thalassiosira oceanica</name>
    <name type="common">Marine diatom</name>
    <dbReference type="NCBI Taxonomy" id="159749"/>
    <lineage>
        <taxon>Eukaryota</taxon>
        <taxon>Sar</taxon>
        <taxon>Stramenopiles</taxon>
        <taxon>Ochrophyta</taxon>
        <taxon>Bacillariophyta</taxon>
        <taxon>Coscinodiscophyceae</taxon>
        <taxon>Thalassiosirophycidae</taxon>
        <taxon>Thalassiosirales</taxon>
        <taxon>Thalassiosiraceae</taxon>
        <taxon>Thalassiosira</taxon>
    </lineage>
</organism>
<feature type="region of interest" description="Disordered" evidence="1">
    <location>
        <begin position="155"/>
        <end position="211"/>
    </location>
</feature>
<feature type="compositionally biased region" description="Polar residues" evidence="1">
    <location>
        <begin position="199"/>
        <end position="211"/>
    </location>
</feature>
<evidence type="ECO:0000313" key="2">
    <source>
        <dbReference type="EMBL" id="EJK66484.1"/>
    </source>
</evidence>
<sequence>MSMEGYFKSIAKHLSADDGGGVVSSARRNSSDSQTGRQHISNASMSIAIGGVQPQRRTSSNLSHSQTTGQTDSTLQLKMVQQQGRDLQQLNMMQQQMFPSSLQGQNSRQASISSLQHRPGSAVGGQEKRGSTPSHQNNPYPNSQELLSMLDEDIQETSKQEKQNAQLAMIKAQQGQLQGQGGQGGAGQRQQEQMAGQQNPNKNNANQSHAQGQIAQLQNFLQMHGHQLTPQQRMSLQQQLMALQQHTQQQQVQNQTAIGQQTVMGNNMNQAALQMLQQQQQGGRGIDDSMNRQREQLRQLQSLVRQHHGKVSSQDQMDALLAQAQQRANSVAGGRQHRQSSSSAVMQQMIQRQQKQMGNGIVQPTIQSHSQPTPSQTSVPPQPQNATRCTRVVPVSICPSSDMGNVAEAALIYTKFALESIVASLNAAGPAGRREKYTIRNLSTCLGAWDLNSDNNHKRQKLDGSKENDGNADTAFSYYYERSCPILLDASVQQRVAFSVEDFGHHAGGDGSANQDLPFVAGAIVLTYGTDSKFTGGIGEEGVLTKAIIEFFYEDTVAMLSGSEGHKATKNDDLVEAEEQIFARLDGDSSSELVNAALYALAPSMKNKRHASKMNEGGENLAGEFSSSSDDGIYTPTIWSGNTNRVYQYCLLSNFDEAGNERPSKRLCVAIQKKSQDGCGGGDKGPAKGVCRITLTLSPASVLTKKRQMIKEENEENFEARLAASPSTVHKNIRQSLRLLRPPKLQSVGGGQEILAPGNKRRQNLRRRSITQMIDPTLIAVGIRCKHELLLDADEVGKVYLNGTLTVDCAKSGKSNSPIAGGDALGAHLLFGVDFTLPSFKVASGSLPDKDTLEKEYGNLLIDSLIDASQFDLDVAGKLLNRLINGKTELEKDDDAVQSSDNLSGNKRARFHDSLPAAERDTAIKFDDTSKPCLESISLSSFAVDPVGIGAKALGTKFRLQHGKEVFPCEFGSDEKTRLKKILGSQKIAKIVPRRARDVLKRGGFLSLNTMAAFTWGDAAASWDGDHTIAMRAADALQGAMKLLKDSGCTDIKANKIKFVSRRSLEPSDNPAGDVSKLRCWYDPSTECYYVNDLILSARDEDSDDKSPSTNDISLPKDQVEEGIEAKDGVRGRKSVEDGSSSIKEEDSGDKRDEEDNEPKDNDQSSSGSKPPDADTKNSAAFQLAFYIAREHPDVCVLENFTLFHR</sequence>
<dbReference type="PANTHER" id="PTHR13413:SF0">
    <property type="entry name" value="YLP MOTIF-CONTAINING PROTEIN 1"/>
    <property type="match status" value="1"/>
</dbReference>
<feature type="compositionally biased region" description="Basic and acidic residues" evidence="1">
    <location>
        <begin position="1118"/>
        <end position="1163"/>
    </location>
</feature>
<feature type="region of interest" description="Disordered" evidence="1">
    <location>
        <begin position="324"/>
        <end position="344"/>
    </location>
</feature>
<feature type="compositionally biased region" description="Gly residues" evidence="1">
    <location>
        <begin position="178"/>
        <end position="187"/>
    </location>
</feature>
<dbReference type="eggNOG" id="ENOG502SSJR">
    <property type="taxonomic scope" value="Eukaryota"/>
</dbReference>
<feature type="region of interest" description="Disordered" evidence="1">
    <location>
        <begin position="364"/>
        <end position="387"/>
    </location>
</feature>
<reference evidence="2 3" key="1">
    <citation type="journal article" date="2012" name="Genome Biol.">
        <title>Genome and low-iron response of an oceanic diatom adapted to chronic iron limitation.</title>
        <authorList>
            <person name="Lommer M."/>
            <person name="Specht M."/>
            <person name="Roy A.S."/>
            <person name="Kraemer L."/>
            <person name="Andreson R."/>
            <person name="Gutowska M.A."/>
            <person name="Wolf J."/>
            <person name="Bergner S.V."/>
            <person name="Schilhabel M.B."/>
            <person name="Klostermeier U.C."/>
            <person name="Beiko R.G."/>
            <person name="Rosenstiel P."/>
            <person name="Hippler M."/>
            <person name="Laroche J."/>
        </authorList>
    </citation>
    <scope>NUCLEOTIDE SEQUENCE [LARGE SCALE GENOMIC DNA]</scope>
    <source>
        <strain evidence="2 3">CCMP1005</strain>
    </source>
</reference>
<feature type="region of interest" description="Disordered" evidence="1">
    <location>
        <begin position="99"/>
        <end position="143"/>
    </location>
</feature>
<dbReference type="OrthoDB" id="42577at2759"/>
<gene>
    <name evidence="2" type="ORF">THAOC_12599</name>
</gene>
<evidence type="ECO:0000313" key="3">
    <source>
        <dbReference type="Proteomes" id="UP000266841"/>
    </source>
</evidence>
<feature type="compositionally biased region" description="Low complexity" evidence="1">
    <location>
        <begin position="188"/>
        <end position="198"/>
    </location>
</feature>
<keyword evidence="3" id="KW-1185">Reference proteome</keyword>
<protein>
    <submittedName>
        <fullName evidence="2">Uncharacterized protein</fullName>
    </submittedName>
</protein>
<feature type="compositionally biased region" description="Low complexity" evidence="1">
    <location>
        <begin position="364"/>
        <end position="379"/>
    </location>
</feature>
<feature type="region of interest" description="Disordered" evidence="1">
    <location>
        <begin position="17"/>
        <end position="73"/>
    </location>
</feature>
<feature type="compositionally biased region" description="Polar residues" evidence="1">
    <location>
        <begin position="99"/>
        <end position="116"/>
    </location>
</feature>
<dbReference type="OMA" id="TIWSGNT"/>
<dbReference type="AlphaFoldDB" id="K0SNB6"/>
<name>K0SNB6_THAOC</name>
<evidence type="ECO:0000256" key="1">
    <source>
        <dbReference type="SAM" id="MobiDB-lite"/>
    </source>
</evidence>
<feature type="compositionally biased region" description="Polar residues" evidence="1">
    <location>
        <begin position="131"/>
        <end position="143"/>
    </location>
</feature>
<accession>K0SNB6</accession>
<dbReference type="InterPro" id="IPR026314">
    <property type="entry name" value="YLP_motif_con_p1"/>
</dbReference>
<feature type="compositionally biased region" description="Polar residues" evidence="1">
    <location>
        <begin position="26"/>
        <end position="45"/>
    </location>
</feature>
<feature type="compositionally biased region" description="Polar residues" evidence="1">
    <location>
        <begin position="55"/>
        <end position="73"/>
    </location>
</feature>
<dbReference type="EMBL" id="AGNL01014913">
    <property type="protein sequence ID" value="EJK66484.1"/>
    <property type="molecule type" value="Genomic_DNA"/>
</dbReference>